<dbReference type="Proteomes" id="UP000034601">
    <property type="component" value="Unassembled WGS sequence"/>
</dbReference>
<sequence>MPKKIFIVLILIFIIGILYSLGVQIYESLQVSGRLEQEAEELVNLEKKNSELKKKLTEVQSLSFIEQQTRNKLGWSRAGETVVIIPQEELDKVLGVKEEVQKIIEPYWQGWMKLFWK</sequence>
<organism evidence="3 4">
    <name type="scientific">Candidatus Daviesbacteria bacterium GW2011_GWA2_40_9</name>
    <dbReference type="NCBI Taxonomy" id="1618424"/>
    <lineage>
        <taxon>Bacteria</taxon>
        <taxon>Candidatus Daviesiibacteriota</taxon>
    </lineage>
</organism>
<evidence type="ECO:0000313" key="3">
    <source>
        <dbReference type="EMBL" id="KKR82823.1"/>
    </source>
</evidence>
<reference evidence="3 4" key="1">
    <citation type="journal article" date="2015" name="Nature">
        <title>rRNA introns, odd ribosomes, and small enigmatic genomes across a large radiation of phyla.</title>
        <authorList>
            <person name="Brown C.T."/>
            <person name="Hug L.A."/>
            <person name="Thomas B.C."/>
            <person name="Sharon I."/>
            <person name="Castelle C.J."/>
            <person name="Singh A."/>
            <person name="Wilkins M.J."/>
            <person name="Williams K.H."/>
            <person name="Banfield J.F."/>
        </authorList>
    </citation>
    <scope>NUCLEOTIDE SEQUENCE [LARGE SCALE GENOMIC DNA]</scope>
</reference>
<accession>A0A0G0U142</accession>
<name>A0A0G0U142_9BACT</name>
<keyword evidence="1" id="KW-0175">Coiled coil</keyword>
<dbReference type="Pfam" id="PF04977">
    <property type="entry name" value="DivIC"/>
    <property type="match status" value="1"/>
</dbReference>
<keyword evidence="2" id="KW-1133">Transmembrane helix</keyword>
<evidence type="ECO:0000313" key="4">
    <source>
        <dbReference type="Proteomes" id="UP000034601"/>
    </source>
</evidence>
<feature type="transmembrane region" description="Helical" evidence="2">
    <location>
        <begin position="6"/>
        <end position="26"/>
    </location>
</feature>
<evidence type="ECO:0000256" key="1">
    <source>
        <dbReference type="SAM" id="Coils"/>
    </source>
</evidence>
<dbReference type="AlphaFoldDB" id="A0A0G0U142"/>
<keyword evidence="2" id="KW-0472">Membrane</keyword>
<keyword evidence="2" id="KW-0812">Transmembrane</keyword>
<comment type="caution">
    <text evidence="3">The sequence shown here is derived from an EMBL/GenBank/DDBJ whole genome shotgun (WGS) entry which is preliminary data.</text>
</comment>
<dbReference type="InterPro" id="IPR007060">
    <property type="entry name" value="FtsL/DivIC"/>
</dbReference>
<protein>
    <submittedName>
        <fullName evidence="3">Septum formation initiator</fullName>
    </submittedName>
</protein>
<dbReference type="EMBL" id="LCAB01000009">
    <property type="protein sequence ID" value="KKR82823.1"/>
    <property type="molecule type" value="Genomic_DNA"/>
</dbReference>
<gene>
    <name evidence="3" type="ORF">UU29_C0009G0094</name>
</gene>
<evidence type="ECO:0000256" key="2">
    <source>
        <dbReference type="SAM" id="Phobius"/>
    </source>
</evidence>
<feature type="coiled-coil region" evidence="1">
    <location>
        <begin position="35"/>
        <end position="62"/>
    </location>
</feature>
<proteinExistence type="predicted"/>